<feature type="compositionally biased region" description="Pro residues" evidence="1">
    <location>
        <begin position="354"/>
        <end position="374"/>
    </location>
</feature>
<organism evidence="3 4">
    <name type="scientific">Reticulibacter mediterranei</name>
    <dbReference type="NCBI Taxonomy" id="2778369"/>
    <lineage>
        <taxon>Bacteria</taxon>
        <taxon>Bacillati</taxon>
        <taxon>Chloroflexota</taxon>
        <taxon>Ktedonobacteria</taxon>
        <taxon>Ktedonobacterales</taxon>
        <taxon>Reticulibacteraceae</taxon>
        <taxon>Reticulibacter</taxon>
    </lineage>
</organism>
<dbReference type="SUPFAM" id="SSF51445">
    <property type="entry name" value="(Trans)glycosidases"/>
    <property type="match status" value="1"/>
</dbReference>
<keyword evidence="4" id="KW-1185">Reference proteome</keyword>
<dbReference type="InterPro" id="IPR017853">
    <property type="entry name" value="GH"/>
</dbReference>
<feature type="compositionally biased region" description="Pro residues" evidence="1">
    <location>
        <begin position="388"/>
        <end position="400"/>
    </location>
</feature>
<keyword evidence="2" id="KW-1133">Transmembrane helix</keyword>
<feature type="compositionally biased region" description="Pro residues" evidence="1">
    <location>
        <begin position="475"/>
        <end position="512"/>
    </location>
</feature>
<name>A0A8J3N4I9_9CHLR</name>
<proteinExistence type="predicted"/>
<evidence type="ECO:0000256" key="1">
    <source>
        <dbReference type="SAM" id="MobiDB-lite"/>
    </source>
</evidence>
<protein>
    <submittedName>
        <fullName evidence="3">Uncharacterized protein</fullName>
    </submittedName>
</protein>
<dbReference type="Gene3D" id="3.20.20.80">
    <property type="entry name" value="Glycosidases"/>
    <property type="match status" value="1"/>
</dbReference>
<gene>
    <name evidence="3" type="ORF">KSF_041900</name>
</gene>
<reference evidence="3" key="1">
    <citation type="submission" date="2020-10" db="EMBL/GenBank/DDBJ databases">
        <title>Taxonomic study of unclassified bacteria belonging to the class Ktedonobacteria.</title>
        <authorList>
            <person name="Yabe S."/>
            <person name="Wang C.M."/>
            <person name="Zheng Y."/>
            <person name="Sakai Y."/>
            <person name="Cavaletti L."/>
            <person name="Monciardini P."/>
            <person name="Donadio S."/>
        </authorList>
    </citation>
    <scope>NUCLEOTIDE SEQUENCE</scope>
    <source>
        <strain evidence="3">ID150040</strain>
    </source>
</reference>
<feature type="compositionally biased region" description="Low complexity" evidence="1">
    <location>
        <begin position="426"/>
        <end position="474"/>
    </location>
</feature>
<feature type="compositionally biased region" description="Pro residues" evidence="1">
    <location>
        <begin position="408"/>
        <end position="425"/>
    </location>
</feature>
<evidence type="ECO:0000313" key="4">
    <source>
        <dbReference type="Proteomes" id="UP000597444"/>
    </source>
</evidence>
<sequence>MRFVEMPEPAKRILFLGAIVVGAIMFIYILVSNLTDLSNPSPPTTTPTRTPAPTKIANVSPLLFGTNLDFTTDTKQRAQPSTQVTDVLQNMHLQIIRISFAENPSQTDIKNMALYVQSLKAVPLVPLHGSLYAYAQADNTLVVQTMKQVFGNTTVYYEYGDEEDVLGVSAEQYTADWNANIPPLKRLAPNGQFIGPVTYHYDQNYLRSFLRNAQPLPNEVSWHEFTCDGTWSKQQCINGISAWNQHIASARTLMKGLLQTTLPIMITEWNYAANAQNSDGKGNDSTFLTTWTKSAMQTLATNQVFASMQYSGTKSSTPTVNSNDQIMVQGQVMRSLYEQYFSKPGSPGSTSTPTPTPTATPEPTDTPTPTPTPTPDTTDTGATTETPPVIPPTIPVPTPTPTRVVVPTPTPIPTPTPPIPVPTPTPTSLITPTTTPTDGTTPTATPNPGVTPTVDTPPTETIPDPTPTPTVETPEPTPPPTAEEPTPTPTATPVPPTPTPTPAKPTPTPTPKPKTCTTGSVSSNPIYHGNGYASSNGGTYRTVSGNCGGKVYFAFSSAPSVKDTEVRLCTASGSCGSWVKYTSVGSKLLIKSGLSAGTSFHLQFQGNGATASYKVSGNIYY</sequence>
<feature type="compositionally biased region" description="Low complexity" evidence="1">
    <location>
        <begin position="375"/>
        <end position="387"/>
    </location>
</feature>
<keyword evidence="2" id="KW-0472">Membrane</keyword>
<dbReference type="PRINTS" id="PR01217">
    <property type="entry name" value="PRICHEXTENSN"/>
</dbReference>
<evidence type="ECO:0000313" key="3">
    <source>
        <dbReference type="EMBL" id="GHO94142.1"/>
    </source>
</evidence>
<dbReference type="Proteomes" id="UP000597444">
    <property type="component" value="Unassembled WGS sequence"/>
</dbReference>
<accession>A0A8J3N4I9</accession>
<feature type="transmembrane region" description="Helical" evidence="2">
    <location>
        <begin position="12"/>
        <end position="31"/>
    </location>
</feature>
<dbReference type="RefSeq" id="WP_220204900.1">
    <property type="nucleotide sequence ID" value="NZ_BNJK01000001.1"/>
</dbReference>
<comment type="caution">
    <text evidence="3">The sequence shown here is derived from an EMBL/GenBank/DDBJ whole genome shotgun (WGS) entry which is preliminary data.</text>
</comment>
<feature type="region of interest" description="Disordered" evidence="1">
    <location>
        <begin position="340"/>
        <end position="522"/>
    </location>
</feature>
<dbReference type="AlphaFoldDB" id="A0A8J3N4I9"/>
<keyword evidence="2" id="KW-0812">Transmembrane</keyword>
<dbReference type="EMBL" id="BNJK01000001">
    <property type="protein sequence ID" value="GHO94142.1"/>
    <property type="molecule type" value="Genomic_DNA"/>
</dbReference>
<feature type="compositionally biased region" description="Low complexity" evidence="1">
    <location>
        <begin position="344"/>
        <end position="353"/>
    </location>
</feature>
<evidence type="ECO:0000256" key="2">
    <source>
        <dbReference type="SAM" id="Phobius"/>
    </source>
</evidence>